<dbReference type="InterPro" id="IPR003785">
    <property type="entry name" value="Creatininase/forma_Hydrolase"/>
</dbReference>
<gene>
    <name evidence="6" type="primary">mftE</name>
    <name evidence="6" type="ORF">IBG24_09055</name>
</gene>
<evidence type="ECO:0000256" key="5">
    <source>
        <dbReference type="ARBA" id="ARBA00024029"/>
    </source>
</evidence>
<evidence type="ECO:0000256" key="1">
    <source>
        <dbReference type="ARBA" id="ARBA00001947"/>
    </source>
</evidence>
<comment type="similarity">
    <text evidence="5">Belongs to the creatininase superfamily.</text>
</comment>
<dbReference type="InterPro" id="IPR023871">
    <property type="entry name" value="MftE"/>
</dbReference>
<dbReference type="InterPro" id="IPR024087">
    <property type="entry name" value="Creatininase-like_sf"/>
</dbReference>
<protein>
    <submittedName>
        <fullName evidence="6">Mycofactocin biosynthesis peptidyl-dipeptidase MftE</fullName>
    </submittedName>
</protein>
<dbReference type="Pfam" id="PF02633">
    <property type="entry name" value="Creatininase"/>
    <property type="match status" value="1"/>
</dbReference>
<dbReference type="GO" id="GO:0016811">
    <property type="term" value="F:hydrolase activity, acting on carbon-nitrogen (but not peptide) bonds, in linear amides"/>
    <property type="evidence" value="ECO:0007669"/>
    <property type="project" value="TreeGrafter"/>
</dbReference>
<reference evidence="7" key="1">
    <citation type="submission" date="2022-11" db="EMBL/GenBank/DDBJ databases">
        <title>Novel species in genus Aeromicrobium.</title>
        <authorList>
            <person name="Zhang G."/>
        </authorList>
    </citation>
    <scope>NUCLEOTIDE SEQUENCE [LARGE SCALE GENOMIC DNA]</scope>
    <source>
        <strain evidence="7">zg-636</strain>
    </source>
</reference>
<proteinExistence type="inferred from homology"/>
<dbReference type="GO" id="GO:0046872">
    <property type="term" value="F:metal ion binding"/>
    <property type="evidence" value="ECO:0007669"/>
    <property type="project" value="UniProtKB-KW"/>
</dbReference>
<evidence type="ECO:0000256" key="3">
    <source>
        <dbReference type="ARBA" id="ARBA00022801"/>
    </source>
</evidence>
<dbReference type="PANTHER" id="PTHR35005:SF1">
    <property type="entry name" value="2-AMINO-5-FORMYLAMINO-6-RIBOSYLAMINOPYRIMIDIN-4(3H)-ONE 5'-MONOPHOSPHATE DEFORMYLASE"/>
    <property type="match status" value="1"/>
</dbReference>
<dbReference type="AlphaFoldDB" id="A0A8I0K132"/>
<dbReference type="Gene3D" id="3.40.50.10310">
    <property type="entry name" value="Creatininase"/>
    <property type="match status" value="1"/>
</dbReference>
<comment type="cofactor">
    <cofactor evidence="1">
        <name>Zn(2+)</name>
        <dbReference type="ChEBI" id="CHEBI:29105"/>
    </cofactor>
</comment>
<sequence>MELGSAVWPGIENGTFVLVPVGSTEQHGPHLPLDTDATIAAEVAREVARCLPWAKVAPAIAFGSSGEHQDFPGTISIGQDALRLMLIELVRSASTWAQGIVFVNGHGGNVPALISAVGQLRAEGQEVAWVPCLAAGADAHAGFTETSLMLHLRPRDVRVDDMAPGNTTPISALLPHLMRHGVRQMSPNGVLGDPTGATAERGRHLFERMVEDVHAAVVDGGIEPNGRLRTVTAARA</sequence>
<evidence type="ECO:0000313" key="6">
    <source>
        <dbReference type="EMBL" id="MBC9226463.1"/>
    </source>
</evidence>
<evidence type="ECO:0000256" key="4">
    <source>
        <dbReference type="ARBA" id="ARBA00022833"/>
    </source>
</evidence>
<name>A0A8I0K132_9ACTN</name>
<evidence type="ECO:0000313" key="7">
    <source>
        <dbReference type="Proteomes" id="UP000620591"/>
    </source>
</evidence>
<dbReference type="Proteomes" id="UP000620591">
    <property type="component" value="Unassembled WGS sequence"/>
</dbReference>
<comment type="caution">
    <text evidence="6">The sequence shown here is derived from an EMBL/GenBank/DDBJ whole genome shotgun (WGS) entry which is preliminary data.</text>
</comment>
<accession>A0A8I0K132</accession>
<organism evidence="6 7">
    <name type="scientific">Aeromicrobium senzhongii</name>
    <dbReference type="NCBI Taxonomy" id="2663859"/>
    <lineage>
        <taxon>Bacteria</taxon>
        <taxon>Bacillati</taxon>
        <taxon>Actinomycetota</taxon>
        <taxon>Actinomycetes</taxon>
        <taxon>Propionibacteriales</taxon>
        <taxon>Nocardioidaceae</taxon>
        <taxon>Aeromicrobium</taxon>
    </lineage>
</organism>
<dbReference type="EMBL" id="JACTVM010000002">
    <property type="protein sequence ID" value="MBC9226463.1"/>
    <property type="molecule type" value="Genomic_DNA"/>
</dbReference>
<dbReference type="SUPFAM" id="SSF102215">
    <property type="entry name" value="Creatininase"/>
    <property type="match status" value="1"/>
</dbReference>
<keyword evidence="4" id="KW-0862">Zinc</keyword>
<evidence type="ECO:0000256" key="2">
    <source>
        <dbReference type="ARBA" id="ARBA00022723"/>
    </source>
</evidence>
<keyword evidence="2" id="KW-0479">Metal-binding</keyword>
<keyword evidence="3" id="KW-0378">Hydrolase</keyword>
<dbReference type="GO" id="GO:0009231">
    <property type="term" value="P:riboflavin biosynthetic process"/>
    <property type="evidence" value="ECO:0007669"/>
    <property type="project" value="TreeGrafter"/>
</dbReference>
<dbReference type="NCBIfam" id="TIGR03964">
    <property type="entry name" value="mycofact_creat"/>
    <property type="match status" value="1"/>
</dbReference>
<dbReference type="PANTHER" id="PTHR35005">
    <property type="entry name" value="3-DEHYDRO-SCYLLO-INOSOSE HYDROLASE"/>
    <property type="match status" value="1"/>
</dbReference>